<sequence length="55" mass="5695">MAEQKVVAPREGHKHGYVGSVPDETPNETNTVAGQAGGTAKVTDTPKSTQSKSKS</sequence>
<proteinExistence type="predicted"/>
<dbReference type="RefSeq" id="WP_189061127.1">
    <property type="nucleotide sequence ID" value="NZ_BMMK01000035.1"/>
</dbReference>
<reference evidence="2" key="2">
    <citation type="submission" date="2020-09" db="EMBL/GenBank/DDBJ databases">
        <authorList>
            <person name="Sun Q."/>
            <person name="Zhou Y."/>
        </authorList>
    </citation>
    <scope>NUCLEOTIDE SEQUENCE</scope>
    <source>
        <strain evidence="2">CGMCC 4.5737</strain>
    </source>
</reference>
<evidence type="ECO:0000313" key="3">
    <source>
        <dbReference type="Proteomes" id="UP000637578"/>
    </source>
</evidence>
<reference evidence="2" key="1">
    <citation type="journal article" date="2014" name="Int. J. Syst. Evol. Microbiol.">
        <title>Complete genome sequence of Corynebacterium casei LMG S-19264T (=DSM 44701T), isolated from a smear-ripened cheese.</title>
        <authorList>
            <consortium name="US DOE Joint Genome Institute (JGI-PGF)"/>
            <person name="Walter F."/>
            <person name="Albersmeier A."/>
            <person name="Kalinowski J."/>
            <person name="Ruckert C."/>
        </authorList>
    </citation>
    <scope>NUCLEOTIDE SEQUENCE</scope>
    <source>
        <strain evidence="2">CGMCC 4.5737</strain>
    </source>
</reference>
<accession>A0A8J3CGR8</accession>
<dbReference type="AlphaFoldDB" id="A0A8J3CGR8"/>
<organism evidence="2 3">
    <name type="scientific">Longimycelium tulufanense</name>
    <dbReference type="NCBI Taxonomy" id="907463"/>
    <lineage>
        <taxon>Bacteria</taxon>
        <taxon>Bacillati</taxon>
        <taxon>Actinomycetota</taxon>
        <taxon>Actinomycetes</taxon>
        <taxon>Pseudonocardiales</taxon>
        <taxon>Pseudonocardiaceae</taxon>
        <taxon>Longimycelium</taxon>
    </lineage>
</organism>
<keyword evidence="3" id="KW-1185">Reference proteome</keyword>
<protein>
    <submittedName>
        <fullName evidence="2">Uncharacterized protein</fullName>
    </submittedName>
</protein>
<evidence type="ECO:0000313" key="2">
    <source>
        <dbReference type="EMBL" id="GGM75544.1"/>
    </source>
</evidence>
<gene>
    <name evidence="2" type="ORF">GCM10012275_52800</name>
</gene>
<feature type="compositionally biased region" description="Polar residues" evidence="1">
    <location>
        <begin position="45"/>
        <end position="55"/>
    </location>
</feature>
<feature type="region of interest" description="Disordered" evidence="1">
    <location>
        <begin position="1"/>
        <end position="55"/>
    </location>
</feature>
<dbReference type="Proteomes" id="UP000637578">
    <property type="component" value="Unassembled WGS sequence"/>
</dbReference>
<comment type="caution">
    <text evidence="2">The sequence shown here is derived from an EMBL/GenBank/DDBJ whole genome shotgun (WGS) entry which is preliminary data.</text>
</comment>
<dbReference type="EMBL" id="BMMK01000035">
    <property type="protein sequence ID" value="GGM75544.1"/>
    <property type="molecule type" value="Genomic_DNA"/>
</dbReference>
<name>A0A8J3CGR8_9PSEU</name>
<evidence type="ECO:0000256" key="1">
    <source>
        <dbReference type="SAM" id="MobiDB-lite"/>
    </source>
</evidence>